<dbReference type="InterPro" id="IPR003855">
    <property type="entry name" value="K+_transporter"/>
</dbReference>
<proteinExistence type="predicted"/>
<evidence type="ECO:0000259" key="2">
    <source>
        <dbReference type="Pfam" id="PF22776"/>
    </source>
</evidence>
<name>A0A438D2D5_VITVI</name>
<comment type="caution">
    <text evidence="3">The sequence shown here is derived from an EMBL/GenBank/DDBJ whole genome shotgun (WGS) entry which is preliminary data.</text>
</comment>
<feature type="region of interest" description="Disordered" evidence="1">
    <location>
        <begin position="313"/>
        <end position="336"/>
    </location>
</feature>
<reference evidence="3 4" key="1">
    <citation type="journal article" date="2018" name="PLoS Genet.">
        <title>Population sequencing reveals clonal diversity and ancestral inbreeding in the grapevine cultivar Chardonnay.</title>
        <authorList>
            <person name="Roach M.J."/>
            <person name="Johnson D.L."/>
            <person name="Bohlmann J."/>
            <person name="van Vuuren H.J."/>
            <person name="Jones S.J."/>
            <person name="Pretorius I.S."/>
            <person name="Schmidt S.A."/>
            <person name="Borneman A.R."/>
        </authorList>
    </citation>
    <scope>NUCLEOTIDE SEQUENCE [LARGE SCALE GENOMIC DNA]</scope>
    <source>
        <strain evidence="4">cv. Chardonnay</strain>
        <tissue evidence="3">Leaf</tissue>
    </source>
</reference>
<evidence type="ECO:0000256" key="1">
    <source>
        <dbReference type="SAM" id="MobiDB-lite"/>
    </source>
</evidence>
<evidence type="ECO:0000313" key="4">
    <source>
        <dbReference type="Proteomes" id="UP000288805"/>
    </source>
</evidence>
<dbReference type="GO" id="GO:0016020">
    <property type="term" value="C:membrane"/>
    <property type="evidence" value="ECO:0007669"/>
    <property type="project" value="InterPro"/>
</dbReference>
<feature type="compositionally biased region" description="Acidic residues" evidence="1">
    <location>
        <begin position="317"/>
        <end position="329"/>
    </location>
</feature>
<dbReference type="Proteomes" id="UP000288805">
    <property type="component" value="Unassembled WGS sequence"/>
</dbReference>
<organism evidence="3 4">
    <name type="scientific">Vitis vinifera</name>
    <name type="common">Grape</name>
    <dbReference type="NCBI Taxonomy" id="29760"/>
    <lineage>
        <taxon>Eukaryota</taxon>
        <taxon>Viridiplantae</taxon>
        <taxon>Streptophyta</taxon>
        <taxon>Embryophyta</taxon>
        <taxon>Tracheophyta</taxon>
        <taxon>Spermatophyta</taxon>
        <taxon>Magnoliopsida</taxon>
        <taxon>eudicotyledons</taxon>
        <taxon>Gunneridae</taxon>
        <taxon>Pentapetalae</taxon>
        <taxon>rosids</taxon>
        <taxon>Vitales</taxon>
        <taxon>Vitaceae</taxon>
        <taxon>Viteae</taxon>
        <taxon>Vitis</taxon>
    </lineage>
</organism>
<dbReference type="PANTHER" id="PTHR30540">
    <property type="entry name" value="OSMOTIC STRESS POTASSIUM TRANSPORTER"/>
    <property type="match status" value="1"/>
</dbReference>
<dbReference type="PANTHER" id="PTHR30540:SF8">
    <property type="entry name" value="POTASSIUM TRANSPORTER 7"/>
    <property type="match status" value="1"/>
</dbReference>
<dbReference type="AlphaFoldDB" id="A0A438D2D5"/>
<protein>
    <submittedName>
        <fullName evidence="3">Potassium transporter 7</fullName>
    </submittedName>
</protein>
<sequence length="429" mass="48541">METGYLASLAGVMMDGAPNSCEEESACHTIIHLSRSPNAFGLVLALFGYYWVFPKTLSLAGYKNAKRMGKNVECTWKECNSRIVREEEHPDQMPKDLFLRSPFDWVRFPCGFDLPDGFPLGCTEFAPLFLTRHCRNWGDDDDNNLSNHCYASYMADKHYHRAQFSGCVLGGGINFLLISFMECGRWELDHIAKAFNGFDARTRLQPGNNQSSWIGLLYNELVKGIPAIFGHFLTTLPAIHSMIIFVCIKYVPVPVVPQSERFLFRRVCPKSYHIFRCIARYGYKDVRKENHQTFEQLLIESLEKFIRREAQERSLESDGDGDTDSEDESSSGVLIAPNGSVYSLGVPLLAEYKGTRGPITEASTSEEVRPEPPSDPTVSDTEHSLERELSFIRKAKESGVVYLLGHGDIRAKKNSWFIKKLMIITSMLS</sequence>
<gene>
    <name evidence="3" type="primary">POT7_0</name>
    <name evidence="3" type="ORF">CK203_100966</name>
</gene>
<feature type="region of interest" description="Disordered" evidence="1">
    <location>
        <begin position="359"/>
        <end position="383"/>
    </location>
</feature>
<accession>A0A438D2D5</accession>
<dbReference type="EMBL" id="QGNW01001835">
    <property type="protein sequence ID" value="RVW29623.1"/>
    <property type="molecule type" value="Genomic_DNA"/>
</dbReference>
<dbReference type="InterPro" id="IPR053952">
    <property type="entry name" value="K_trans_C"/>
</dbReference>
<evidence type="ECO:0000313" key="3">
    <source>
        <dbReference type="EMBL" id="RVW29623.1"/>
    </source>
</evidence>
<dbReference type="GO" id="GO:0015079">
    <property type="term" value="F:potassium ion transmembrane transporter activity"/>
    <property type="evidence" value="ECO:0007669"/>
    <property type="project" value="InterPro"/>
</dbReference>
<feature type="domain" description="K+ potassium transporter C-terminal" evidence="2">
    <location>
        <begin position="217"/>
        <end position="420"/>
    </location>
</feature>
<dbReference type="Pfam" id="PF22776">
    <property type="entry name" value="K_trans_C"/>
    <property type="match status" value="1"/>
</dbReference>